<dbReference type="Gene3D" id="6.10.280.30">
    <property type="match status" value="2"/>
</dbReference>
<feature type="region of interest" description="Disordered" evidence="2">
    <location>
        <begin position="27"/>
        <end position="47"/>
    </location>
</feature>
<reference evidence="3" key="1">
    <citation type="submission" date="2016-12" db="EMBL/GenBank/DDBJ databases">
        <title>An insight into the sialome and mialome of the sand fly, Nyssomyia neivai.</title>
        <authorList>
            <person name="Sebastian V."/>
            <person name="Goulart T.M."/>
            <person name="Oliveira W."/>
            <person name="Calvo E."/>
            <person name="Oliveira L.F."/>
            <person name="Pinto M.C."/>
            <person name="Rosselino A.M."/>
            <person name="Ribeiro J.M."/>
        </authorList>
    </citation>
    <scope>NUCLEOTIDE SEQUENCE</scope>
</reference>
<dbReference type="Pfam" id="PF00836">
    <property type="entry name" value="Stathmin"/>
    <property type="match status" value="1"/>
</dbReference>
<name>A0A1L8DCF0_9DIPT</name>
<dbReference type="InterPro" id="IPR036002">
    <property type="entry name" value="Stathmin_sf"/>
</dbReference>
<dbReference type="EMBL" id="GFDF01009933">
    <property type="protein sequence ID" value="JAV04151.1"/>
    <property type="molecule type" value="Transcribed_RNA"/>
</dbReference>
<dbReference type="GO" id="GO:0015631">
    <property type="term" value="F:tubulin binding"/>
    <property type="evidence" value="ECO:0007669"/>
    <property type="project" value="TreeGrafter"/>
</dbReference>
<feature type="coiled-coil region" evidence="1">
    <location>
        <begin position="98"/>
        <end position="191"/>
    </location>
</feature>
<organism evidence="3">
    <name type="scientific">Nyssomyia neivai</name>
    <dbReference type="NCBI Taxonomy" id="330878"/>
    <lineage>
        <taxon>Eukaryota</taxon>
        <taxon>Metazoa</taxon>
        <taxon>Ecdysozoa</taxon>
        <taxon>Arthropoda</taxon>
        <taxon>Hexapoda</taxon>
        <taxon>Insecta</taxon>
        <taxon>Pterygota</taxon>
        <taxon>Neoptera</taxon>
        <taxon>Endopterygota</taxon>
        <taxon>Diptera</taxon>
        <taxon>Nematocera</taxon>
        <taxon>Psychodoidea</taxon>
        <taxon>Psychodidae</taxon>
        <taxon>Nyssomyia</taxon>
    </lineage>
</organism>
<dbReference type="AlphaFoldDB" id="A0A1L8DCF0"/>
<evidence type="ECO:0000256" key="2">
    <source>
        <dbReference type="SAM" id="MobiDB-lite"/>
    </source>
</evidence>
<dbReference type="PANTHER" id="PTHR10104:SF1">
    <property type="entry name" value="STATHMIN, ISOFORM D"/>
    <property type="match status" value="1"/>
</dbReference>
<proteinExistence type="predicted"/>
<dbReference type="GO" id="GO:0031110">
    <property type="term" value="P:regulation of microtubule polymerization or depolymerization"/>
    <property type="evidence" value="ECO:0007669"/>
    <property type="project" value="InterPro"/>
</dbReference>
<dbReference type="InterPro" id="IPR000956">
    <property type="entry name" value="Stathmin_fam"/>
</dbReference>
<feature type="coiled-coil region" evidence="1">
    <location>
        <begin position="256"/>
        <end position="290"/>
    </location>
</feature>
<feature type="compositionally biased region" description="Basic residues" evidence="2">
    <location>
        <begin position="31"/>
        <end position="47"/>
    </location>
</feature>
<dbReference type="PRINTS" id="PR00345">
    <property type="entry name" value="STATHMIN"/>
</dbReference>
<evidence type="ECO:0000256" key="1">
    <source>
        <dbReference type="SAM" id="Coils"/>
    </source>
</evidence>
<sequence>MLIGLVRDSVLQCFCHTCRAPVLPAVNRHTGPTKKTTKARTKQPKSSKKVKFITTEIRCQEKSKGGLSYEVILAEPAITPSVQITKRTATPGKKDLSAEEIEEKLKAAEERRLSLEAKKMADWNAKMAKIEEASRKKDELNNEFMVQTKEALDAKMEHHVEKREAIINDKKEKLKVHSQEIEKTRNSLEMQKSTELTAIEEKLRTAATLRDENMKKMLERLKEHNTIKIAEVKNKIEQSNNLAEIQVIENKLYAAEMNREKEIQKKLEQIRKHERRAEVVRQNKASLCNQSENNAALSG</sequence>
<dbReference type="GO" id="GO:0031175">
    <property type="term" value="P:neuron projection development"/>
    <property type="evidence" value="ECO:0007669"/>
    <property type="project" value="TreeGrafter"/>
</dbReference>
<protein>
    <submittedName>
        <fullName evidence="3">Putative stathmin family protein</fullName>
    </submittedName>
</protein>
<evidence type="ECO:0000313" key="3">
    <source>
        <dbReference type="EMBL" id="JAV04151.1"/>
    </source>
</evidence>
<dbReference type="GO" id="GO:0043005">
    <property type="term" value="C:neuron projection"/>
    <property type="evidence" value="ECO:0007669"/>
    <property type="project" value="TreeGrafter"/>
</dbReference>
<dbReference type="GO" id="GO:0005737">
    <property type="term" value="C:cytoplasm"/>
    <property type="evidence" value="ECO:0007669"/>
    <property type="project" value="TreeGrafter"/>
</dbReference>
<dbReference type="PANTHER" id="PTHR10104">
    <property type="entry name" value="STATHMIN"/>
    <property type="match status" value="1"/>
</dbReference>
<dbReference type="SUPFAM" id="SSF101494">
    <property type="entry name" value="Stathmin"/>
    <property type="match status" value="1"/>
</dbReference>
<dbReference type="GO" id="GO:0007019">
    <property type="term" value="P:microtubule depolymerization"/>
    <property type="evidence" value="ECO:0007669"/>
    <property type="project" value="TreeGrafter"/>
</dbReference>
<accession>A0A1L8DCF0</accession>
<dbReference type="PROSITE" id="PS51663">
    <property type="entry name" value="STATHMIN_3"/>
    <property type="match status" value="1"/>
</dbReference>
<keyword evidence="1" id="KW-0175">Coiled coil</keyword>